<dbReference type="EMBL" id="HBEW01008553">
    <property type="protein sequence ID" value="CAD8588906.1"/>
    <property type="molecule type" value="Transcribed_RNA"/>
</dbReference>
<dbReference type="AlphaFoldDB" id="A0A6U0FBA1"/>
<proteinExistence type="predicted"/>
<dbReference type="GO" id="GO:0005768">
    <property type="term" value="C:endosome"/>
    <property type="evidence" value="ECO:0007669"/>
    <property type="project" value="UniProtKB-SubCell"/>
</dbReference>
<feature type="compositionally biased region" description="Pro residues" evidence="6">
    <location>
        <begin position="774"/>
        <end position="783"/>
    </location>
</feature>
<dbReference type="InterPro" id="IPR004328">
    <property type="entry name" value="BRO1_dom"/>
</dbReference>
<evidence type="ECO:0000256" key="1">
    <source>
        <dbReference type="ARBA" id="ARBA00004177"/>
    </source>
</evidence>
<dbReference type="Pfam" id="PF03097">
    <property type="entry name" value="BRO1"/>
    <property type="match status" value="1"/>
</dbReference>
<dbReference type="Gene3D" id="1.20.140.50">
    <property type="entry name" value="alix/aip1 like domains"/>
    <property type="match status" value="1"/>
</dbReference>
<dbReference type="Gene3D" id="1.25.40.280">
    <property type="entry name" value="alix/aip1 like domains"/>
    <property type="match status" value="1"/>
</dbReference>
<name>A0A6U0FBA1_9CHLO</name>
<evidence type="ECO:0000256" key="3">
    <source>
        <dbReference type="ARBA" id="ARBA00022490"/>
    </source>
</evidence>
<keyword evidence="3" id="KW-0963">Cytoplasm</keyword>
<dbReference type="InterPro" id="IPR038499">
    <property type="entry name" value="BRO1_sf"/>
</dbReference>
<dbReference type="Gene3D" id="1.20.120.560">
    <property type="entry name" value="alix/aip1 in complex with the ypdl late domain"/>
    <property type="match status" value="1"/>
</dbReference>
<evidence type="ECO:0000256" key="2">
    <source>
        <dbReference type="ARBA" id="ARBA00004496"/>
    </source>
</evidence>
<reference evidence="8" key="1">
    <citation type="submission" date="2021-01" db="EMBL/GenBank/DDBJ databases">
        <authorList>
            <person name="Corre E."/>
            <person name="Pelletier E."/>
            <person name="Niang G."/>
            <person name="Scheremetjew M."/>
            <person name="Finn R."/>
            <person name="Kale V."/>
            <person name="Holt S."/>
            <person name="Cochrane G."/>
            <person name="Meng A."/>
            <person name="Brown T."/>
            <person name="Cohen L."/>
        </authorList>
    </citation>
    <scope>NUCLEOTIDE SEQUENCE</scope>
    <source>
        <strain evidence="8">Clade-D-RCC2572</strain>
    </source>
</reference>
<dbReference type="PROSITE" id="PS51180">
    <property type="entry name" value="BRO1"/>
    <property type="match status" value="1"/>
</dbReference>
<sequence length="804" mass="89167">MYGVARKRPEPVDVAQPLHDFVTRAFSESDAASVLDDFGETQRLRDAVVDATLDESRPLEQLRDSLLAYYRALCVIESRFPISDSPGHARVGFAWYDAGSRGTPTAIEARDIQYEKCAVLYNLAAAYSRAGEKYASEDSDGEGLKRACAAFQTSAGVFETTAGVSEKKLGEQAPTLDVSRECCEVMQLLNLAQAQECFFEKAKGKSEAILGKLAKQTGMYYDEALTKARETTRFAAYFDDALMGYMTLKSALFNAEALRLAASVTLSVDDTDVGTAIARLTQARDLIQHAIRDVRVAASDPTLERVKKFLDEKIMKALRTAERDNECVYMCRVPKAEDLPALTGANMVKSVELSPELLSPTRETLFKSIVPDSGTKALSRYTEMVDELIRNETDTLAMASDEARLALREMEFPETLIALSTAVPLCTDLAEQIAAFRSSGGAAALSASLKRVDELNRQCSSVVKTIRETLETETAEDGAARAMFGPATWGREPSNAVNTHLMQALKRFEVDLEVATKSDAQLKNRVDGADGVLEMISPENLATNAPTLTQPLALVEEDASVATDIQAALEDLENIGNERAGIEELMRKTKSEDDILSKLMAQSGESLDALFAKEISKYDEAKNCVMVNISKQSDALCKLRVLHDRFVQIYDVDGLRRAIQAHEHDVRHALSVVADLRNGMEQGVRFYTGFLDAARHALEDVQEYASTRRMEKETLTEELRRRQQQQERAAEELARHMSERARVSPQPSQYYAHTPPQYAPPQYCAPSAPQYPQQMPPPPPPPSRQQQYQNYSRDSAYYEPPGYR</sequence>
<dbReference type="PANTHER" id="PTHR23030:SF30">
    <property type="entry name" value="TYROSINE-PROTEIN PHOSPHATASE NON-RECEPTOR TYPE 23"/>
    <property type="match status" value="1"/>
</dbReference>
<organism evidence="8">
    <name type="scientific">Ostreococcus mediterraneus</name>
    <dbReference type="NCBI Taxonomy" id="1486918"/>
    <lineage>
        <taxon>Eukaryota</taxon>
        <taxon>Viridiplantae</taxon>
        <taxon>Chlorophyta</taxon>
        <taxon>Mamiellophyceae</taxon>
        <taxon>Mamiellales</taxon>
        <taxon>Bathycoccaceae</taxon>
        <taxon>Ostreococcus</taxon>
    </lineage>
</organism>
<dbReference type="InterPro" id="IPR025304">
    <property type="entry name" value="ALIX_V_dom"/>
</dbReference>
<evidence type="ECO:0000256" key="5">
    <source>
        <dbReference type="SAM" id="Coils"/>
    </source>
</evidence>
<dbReference type="Pfam" id="PF13949">
    <property type="entry name" value="ALIX_LYPXL_bnd"/>
    <property type="match status" value="1"/>
</dbReference>
<comment type="subcellular location">
    <subcellularLocation>
        <location evidence="2">Cytoplasm</location>
    </subcellularLocation>
    <subcellularLocation>
        <location evidence="1">Endosome</location>
    </subcellularLocation>
</comment>
<keyword evidence="5" id="KW-0175">Coiled coil</keyword>
<keyword evidence="4" id="KW-0967">Endosome</keyword>
<evidence type="ECO:0000259" key="7">
    <source>
        <dbReference type="PROSITE" id="PS51180"/>
    </source>
</evidence>
<feature type="coiled-coil region" evidence="5">
    <location>
        <begin position="565"/>
        <end position="592"/>
    </location>
</feature>
<evidence type="ECO:0000256" key="6">
    <source>
        <dbReference type="SAM" id="MobiDB-lite"/>
    </source>
</evidence>
<dbReference type="SMART" id="SM01041">
    <property type="entry name" value="BRO1"/>
    <property type="match status" value="1"/>
</dbReference>
<dbReference type="PANTHER" id="PTHR23030">
    <property type="entry name" value="PCD6 INTERACTING PROTEIN-RELATED"/>
    <property type="match status" value="1"/>
</dbReference>
<dbReference type="GO" id="GO:0043328">
    <property type="term" value="P:protein transport to vacuole involved in ubiquitin-dependent protein catabolic process via the multivesicular body sorting pathway"/>
    <property type="evidence" value="ECO:0007669"/>
    <property type="project" value="TreeGrafter"/>
</dbReference>
<accession>A0A6U0FBA1</accession>
<protein>
    <recommendedName>
        <fullName evidence="7">BRO1 domain-containing protein</fullName>
    </recommendedName>
</protein>
<feature type="domain" description="BRO1" evidence="7">
    <location>
        <begin position="1"/>
        <end position="410"/>
    </location>
</feature>
<feature type="compositionally biased region" description="Low complexity" evidence="6">
    <location>
        <begin position="760"/>
        <end position="773"/>
    </location>
</feature>
<evidence type="ECO:0000313" key="8">
    <source>
        <dbReference type="EMBL" id="CAD8588906.1"/>
    </source>
</evidence>
<feature type="compositionally biased region" description="Basic and acidic residues" evidence="6">
    <location>
        <begin position="733"/>
        <end position="742"/>
    </location>
</feature>
<feature type="region of interest" description="Disordered" evidence="6">
    <location>
        <begin position="733"/>
        <end position="804"/>
    </location>
</feature>
<evidence type="ECO:0000256" key="4">
    <source>
        <dbReference type="ARBA" id="ARBA00022753"/>
    </source>
</evidence>
<gene>
    <name evidence="8" type="ORF">OMED0929_LOCUS7209</name>
</gene>